<evidence type="ECO:0000313" key="1">
    <source>
        <dbReference type="EMBL" id="MDX9686017.1"/>
    </source>
</evidence>
<dbReference type="Proteomes" id="UP001281217">
    <property type="component" value="Unassembled WGS sequence"/>
</dbReference>
<accession>A0ABU5BTD8</accession>
<protein>
    <submittedName>
        <fullName evidence="1">Uncharacterized protein</fullName>
    </submittedName>
</protein>
<dbReference type="EMBL" id="JAVRDO010000002">
    <property type="protein sequence ID" value="MDX9686017.1"/>
    <property type="molecule type" value="Genomic_DNA"/>
</dbReference>
<keyword evidence="2" id="KW-1185">Reference proteome</keyword>
<dbReference type="RefSeq" id="WP_320330328.1">
    <property type="nucleotide sequence ID" value="NZ_JAVRDO010000002.1"/>
</dbReference>
<evidence type="ECO:0000313" key="2">
    <source>
        <dbReference type="Proteomes" id="UP001281217"/>
    </source>
</evidence>
<proteinExistence type="predicted"/>
<reference evidence="2" key="1">
    <citation type="submission" date="2023-07" db="EMBL/GenBank/DDBJ databases">
        <authorList>
            <person name="de Witt J."/>
        </authorList>
    </citation>
    <scope>NUCLEOTIDE SEQUENCE [LARGE SCALE GENOMIC DNA]</scope>
    <source>
        <strain evidence="2">FZJ</strain>
    </source>
</reference>
<name>A0ABU5BTD8_9GAMM</name>
<sequence length="48" mass="5734">MAYIGSMIFIETPVFTKRLRELLDDDSYAEDLAPEECKVLKRIIEQWR</sequence>
<organism evidence="1 2">
    <name type="scientific">Halopseudomonas formosensis</name>
    <dbReference type="NCBI Taxonomy" id="1002526"/>
    <lineage>
        <taxon>Bacteria</taxon>
        <taxon>Pseudomonadati</taxon>
        <taxon>Pseudomonadota</taxon>
        <taxon>Gammaproteobacteria</taxon>
        <taxon>Pseudomonadales</taxon>
        <taxon>Pseudomonadaceae</taxon>
        <taxon>Halopseudomonas</taxon>
    </lineage>
</organism>
<gene>
    <name evidence="1" type="ORF">RED13_000395</name>
</gene>
<comment type="caution">
    <text evidence="1">The sequence shown here is derived from an EMBL/GenBank/DDBJ whole genome shotgun (WGS) entry which is preliminary data.</text>
</comment>